<accession>A0AAU7U9X9</accession>
<protein>
    <submittedName>
        <fullName evidence="2">Uncharacterized protein</fullName>
    </submittedName>
</protein>
<feature type="region of interest" description="Disordered" evidence="1">
    <location>
        <begin position="1"/>
        <end position="67"/>
    </location>
</feature>
<sequence>MNTSPEPDRAPKMETPEEHSGQADVSHGMNTNLSPDLATDTADAQAAQTVEHQHQQSDSDAEHEGSL</sequence>
<organism evidence="2">
    <name type="scientific">Deinococcus sonorensis KR-87</name>
    <dbReference type="NCBI Taxonomy" id="694439"/>
    <lineage>
        <taxon>Bacteria</taxon>
        <taxon>Thermotogati</taxon>
        <taxon>Deinococcota</taxon>
        <taxon>Deinococci</taxon>
        <taxon>Deinococcales</taxon>
        <taxon>Deinococcaceae</taxon>
        <taxon>Deinococcus</taxon>
    </lineage>
</organism>
<evidence type="ECO:0000256" key="1">
    <source>
        <dbReference type="SAM" id="MobiDB-lite"/>
    </source>
</evidence>
<feature type="compositionally biased region" description="Low complexity" evidence="1">
    <location>
        <begin position="38"/>
        <end position="49"/>
    </location>
</feature>
<evidence type="ECO:0000313" key="2">
    <source>
        <dbReference type="EMBL" id="XBV85527.1"/>
    </source>
</evidence>
<name>A0AAU7U9X9_9DEIO</name>
<proteinExistence type="predicted"/>
<dbReference type="RefSeq" id="WP_350243564.1">
    <property type="nucleotide sequence ID" value="NZ_CP158299.1"/>
</dbReference>
<reference evidence="2" key="1">
    <citation type="submission" date="2024-06" db="EMBL/GenBank/DDBJ databases">
        <title>Draft Genome Sequence of Deinococcus sonorensis Type Strain KR-87, a Biofilm Producing Representative of the Genus Deinococcus.</title>
        <authorList>
            <person name="Boren L.S."/>
            <person name="Grosso R.A."/>
            <person name="Hugenberg-Cox A.N."/>
            <person name="Hill J.T.E."/>
            <person name="Albert C.M."/>
            <person name="Tuohy J.M."/>
        </authorList>
    </citation>
    <scope>NUCLEOTIDE SEQUENCE</scope>
    <source>
        <strain evidence="2">KR-87</strain>
    </source>
</reference>
<dbReference type="KEGG" id="dsc:ABOD76_19175"/>
<dbReference type="AlphaFoldDB" id="A0AAU7U9X9"/>
<gene>
    <name evidence="2" type="ORF">ABOD76_19175</name>
</gene>
<feature type="compositionally biased region" description="Basic and acidic residues" evidence="1">
    <location>
        <begin position="51"/>
        <end position="67"/>
    </location>
</feature>
<dbReference type="EMBL" id="CP158299">
    <property type="protein sequence ID" value="XBV85527.1"/>
    <property type="molecule type" value="Genomic_DNA"/>
</dbReference>
<feature type="compositionally biased region" description="Basic and acidic residues" evidence="1">
    <location>
        <begin position="1"/>
        <end position="21"/>
    </location>
</feature>